<comment type="caution">
    <text evidence="5">The sequence shown here is derived from an EMBL/GenBank/DDBJ whole genome shotgun (WGS) entry which is preliminary data.</text>
</comment>
<comment type="similarity">
    <text evidence="1 3">Belongs to the DapA family.</text>
</comment>
<evidence type="ECO:0000256" key="2">
    <source>
        <dbReference type="ARBA" id="ARBA00023239"/>
    </source>
</evidence>
<protein>
    <submittedName>
        <fullName evidence="5">Dihydrodipicolinate synthase family protein</fullName>
    </submittedName>
</protein>
<dbReference type="Gene3D" id="3.20.20.70">
    <property type="entry name" value="Aldolase class I"/>
    <property type="match status" value="1"/>
</dbReference>
<evidence type="ECO:0000313" key="5">
    <source>
        <dbReference type="EMBL" id="GGA58015.1"/>
    </source>
</evidence>
<keyword evidence="6" id="KW-1185">Reference proteome</keyword>
<name>A0A916W180_9BACT</name>
<dbReference type="GO" id="GO:0008840">
    <property type="term" value="F:4-hydroxy-tetrahydrodipicolinate synthase activity"/>
    <property type="evidence" value="ECO:0007669"/>
    <property type="project" value="TreeGrafter"/>
</dbReference>
<dbReference type="RefSeq" id="WP_188757892.1">
    <property type="nucleotide sequence ID" value="NZ_BMJB01000001.1"/>
</dbReference>
<evidence type="ECO:0000313" key="6">
    <source>
        <dbReference type="Proteomes" id="UP000648801"/>
    </source>
</evidence>
<dbReference type="EMBL" id="BMJB01000001">
    <property type="protein sequence ID" value="GGA58015.1"/>
    <property type="molecule type" value="Genomic_DNA"/>
</dbReference>
<proteinExistence type="inferred from homology"/>
<organism evidence="5 6">
    <name type="scientific">Edaphobacter acidisoli</name>
    <dbReference type="NCBI Taxonomy" id="2040573"/>
    <lineage>
        <taxon>Bacteria</taxon>
        <taxon>Pseudomonadati</taxon>
        <taxon>Acidobacteriota</taxon>
        <taxon>Terriglobia</taxon>
        <taxon>Terriglobales</taxon>
        <taxon>Acidobacteriaceae</taxon>
        <taxon>Edaphobacter</taxon>
    </lineage>
</organism>
<dbReference type="InterPro" id="IPR002220">
    <property type="entry name" value="DapA-like"/>
</dbReference>
<sequence>MLLEGLLLPLTTPFFADGRLNLNKLEQNIERYSKTPAAGLIALARTGEPSMLSDEEARLVLTSAAGAAAREKVLVAGVSRDSVRGTLDMAEHAGKAGFDAVLVKRPGVLRDARLDREALGYFLMVADRSALPVVLGSDADAPLPVEMVAELAGHSRILGIVDADAGDERAEVIAAKTGAVKREVAVTHVFAAVTGRMQLQGEGMVSAAALTGGPVTAVAPAIRTRTKVVGFQRLAGGTGSMLDGLRGGVVGAAVPFAACAPQACYEVLAAWKDGDEALAAEKQHRLLDIARRIEGDLGVAGIKYGCDLNGFYGGPARSPIMPLSGSERAEVEALMHGIRN</sequence>
<reference evidence="5" key="1">
    <citation type="journal article" date="2014" name="Int. J. Syst. Evol. Microbiol.">
        <title>Complete genome sequence of Corynebacterium casei LMG S-19264T (=DSM 44701T), isolated from a smear-ripened cheese.</title>
        <authorList>
            <consortium name="US DOE Joint Genome Institute (JGI-PGF)"/>
            <person name="Walter F."/>
            <person name="Albersmeier A."/>
            <person name="Kalinowski J."/>
            <person name="Ruckert C."/>
        </authorList>
    </citation>
    <scope>NUCLEOTIDE SEQUENCE</scope>
    <source>
        <strain evidence="5">CGMCC 1.15447</strain>
    </source>
</reference>
<evidence type="ECO:0000256" key="1">
    <source>
        <dbReference type="ARBA" id="ARBA00007592"/>
    </source>
</evidence>
<gene>
    <name evidence="5" type="ORF">GCM10011507_06710</name>
</gene>
<accession>A0A916W180</accession>
<dbReference type="PIRSF" id="PIRSF001365">
    <property type="entry name" value="DHDPS"/>
    <property type="match status" value="1"/>
</dbReference>
<evidence type="ECO:0000256" key="3">
    <source>
        <dbReference type="PIRNR" id="PIRNR001365"/>
    </source>
</evidence>
<feature type="binding site" evidence="4">
    <location>
        <position position="46"/>
    </location>
    <ligand>
        <name>pyruvate</name>
        <dbReference type="ChEBI" id="CHEBI:15361"/>
    </ligand>
</feature>
<evidence type="ECO:0000256" key="4">
    <source>
        <dbReference type="PIRSR" id="PIRSR001365-2"/>
    </source>
</evidence>
<dbReference type="InterPro" id="IPR013785">
    <property type="entry name" value="Aldolase_TIM"/>
</dbReference>
<dbReference type="PANTHER" id="PTHR12128:SF66">
    <property type="entry name" value="4-HYDROXY-2-OXOGLUTARATE ALDOLASE, MITOCHONDRIAL"/>
    <property type="match status" value="1"/>
</dbReference>
<dbReference type="Pfam" id="PF00701">
    <property type="entry name" value="DHDPS"/>
    <property type="match status" value="2"/>
</dbReference>
<dbReference type="SMART" id="SM01130">
    <property type="entry name" value="DHDPS"/>
    <property type="match status" value="1"/>
</dbReference>
<dbReference type="SUPFAM" id="SSF51569">
    <property type="entry name" value="Aldolase"/>
    <property type="match status" value="2"/>
</dbReference>
<dbReference type="CDD" id="cd00408">
    <property type="entry name" value="DHDPS-like"/>
    <property type="match status" value="1"/>
</dbReference>
<dbReference type="PANTHER" id="PTHR12128">
    <property type="entry name" value="DIHYDRODIPICOLINATE SYNTHASE"/>
    <property type="match status" value="1"/>
</dbReference>
<keyword evidence="2 3" id="KW-0456">Lyase</keyword>
<dbReference type="AlphaFoldDB" id="A0A916W180"/>
<reference evidence="5" key="2">
    <citation type="submission" date="2020-09" db="EMBL/GenBank/DDBJ databases">
        <authorList>
            <person name="Sun Q."/>
            <person name="Zhou Y."/>
        </authorList>
    </citation>
    <scope>NUCLEOTIDE SEQUENCE</scope>
    <source>
        <strain evidence="5">CGMCC 1.15447</strain>
    </source>
</reference>
<dbReference type="Proteomes" id="UP000648801">
    <property type="component" value="Unassembled WGS sequence"/>
</dbReference>